<feature type="compositionally biased region" description="Pro residues" evidence="1">
    <location>
        <begin position="401"/>
        <end position="423"/>
    </location>
</feature>
<feature type="domain" description="Mammalian cell entry C-terminal" evidence="4">
    <location>
        <begin position="122"/>
        <end position="341"/>
    </location>
</feature>
<comment type="caution">
    <text evidence="5">The sequence shown here is derived from an EMBL/GenBank/DDBJ whole genome shotgun (WGS) entry which is preliminary data.</text>
</comment>
<dbReference type="Proteomes" id="UP000193710">
    <property type="component" value="Unassembled WGS sequence"/>
</dbReference>
<keyword evidence="2" id="KW-0472">Membrane</keyword>
<organism evidence="5 6">
    <name type="scientific">Mycobacterium triplex</name>
    <dbReference type="NCBI Taxonomy" id="47839"/>
    <lineage>
        <taxon>Bacteria</taxon>
        <taxon>Bacillati</taxon>
        <taxon>Actinomycetota</taxon>
        <taxon>Actinomycetes</taxon>
        <taxon>Mycobacteriales</taxon>
        <taxon>Mycobacteriaceae</taxon>
        <taxon>Mycobacterium</taxon>
        <taxon>Mycobacterium simiae complex</taxon>
    </lineage>
</organism>
<proteinExistence type="predicted"/>
<evidence type="ECO:0000313" key="6">
    <source>
        <dbReference type="Proteomes" id="UP000193710"/>
    </source>
</evidence>
<keyword evidence="2" id="KW-1133">Transmembrane helix</keyword>
<dbReference type="PANTHER" id="PTHR33371:SF19">
    <property type="entry name" value="MCE-FAMILY PROTEIN MCE4A"/>
    <property type="match status" value="1"/>
</dbReference>
<keyword evidence="6" id="KW-1185">Reference proteome</keyword>
<feature type="domain" description="Mce/MlaD" evidence="3">
    <location>
        <begin position="41"/>
        <end position="116"/>
    </location>
</feature>
<gene>
    <name evidence="5" type="ORF">AWC29_29335</name>
</gene>
<dbReference type="NCBIfam" id="TIGR00996">
    <property type="entry name" value="Mtu_fam_mce"/>
    <property type="match status" value="1"/>
</dbReference>
<accession>A0ABX3VX00</accession>
<dbReference type="InterPro" id="IPR052336">
    <property type="entry name" value="MlaD_Phospholipid_Transporter"/>
</dbReference>
<evidence type="ECO:0000256" key="2">
    <source>
        <dbReference type="SAM" id="Phobius"/>
    </source>
</evidence>
<dbReference type="Pfam" id="PF11887">
    <property type="entry name" value="Mce4_CUP1"/>
    <property type="match status" value="1"/>
</dbReference>
<feature type="region of interest" description="Disordered" evidence="1">
    <location>
        <begin position="401"/>
        <end position="491"/>
    </location>
</feature>
<dbReference type="EMBL" id="LQPY01000042">
    <property type="protein sequence ID" value="ORW99087.1"/>
    <property type="molecule type" value="Genomic_DNA"/>
</dbReference>
<evidence type="ECO:0000259" key="3">
    <source>
        <dbReference type="Pfam" id="PF02470"/>
    </source>
</evidence>
<keyword evidence="2" id="KW-0812">Transmembrane</keyword>
<feature type="transmembrane region" description="Helical" evidence="2">
    <location>
        <begin position="12"/>
        <end position="34"/>
    </location>
</feature>
<reference evidence="5 6" key="1">
    <citation type="submission" date="2016-01" db="EMBL/GenBank/DDBJ databases">
        <title>The new phylogeny of the genus Mycobacterium.</title>
        <authorList>
            <person name="Tarcisio F."/>
            <person name="Conor M."/>
            <person name="Antonella G."/>
            <person name="Elisabetta G."/>
            <person name="Giulia F.S."/>
            <person name="Sara T."/>
            <person name="Anna F."/>
            <person name="Clotilde B."/>
            <person name="Roberto B."/>
            <person name="Veronica D.S."/>
            <person name="Fabio R."/>
            <person name="Monica P."/>
            <person name="Olivier J."/>
            <person name="Enrico T."/>
            <person name="Nicola S."/>
        </authorList>
    </citation>
    <scope>NUCLEOTIDE SEQUENCE [LARGE SCALE GENOMIC DNA]</scope>
    <source>
        <strain evidence="5 6">DSM 44626</strain>
    </source>
</reference>
<dbReference type="Pfam" id="PF02470">
    <property type="entry name" value="MlaD"/>
    <property type="match status" value="1"/>
</dbReference>
<dbReference type="PANTHER" id="PTHR33371">
    <property type="entry name" value="INTERMEMBRANE PHOSPHOLIPID TRANSPORT SYSTEM BINDING PROTEIN MLAD-RELATED"/>
    <property type="match status" value="1"/>
</dbReference>
<dbReference type="InterPro" id="IPR003399">
    <property type="entry name" value="Mce/MlaD"/>
</dbReference>
<evidence type="ECO:0000256" key="1">
    <source>
        <dbReference type="SAM" id="MobiDB-lite"/>
    </source>
</evidence>
<evidence type="ECO:0000259" key="4">
    <source>
        <dbReference type="Pfam" id="PF11887"/>
    </source>
</evidence>
<dbReference type="InterPro" id="IPR005693">
    <property type="entry name" value="Mce"/>
</dbReference>
<dbReference type="InterPro" id="IPR024516">
    <property type="entry name" value="Mce_C"/>
</dbReference>
<name>A0ABX3VX00_9MYCO</name>
<dbReference type="RefSeq" id="WP_036465653.1">
    <property type="nucleotide sequence ID" value="NZ_HG964446.1"/>
</dbReference>
<evidence type="ECO:0000313" key="5">
    <source>
        <dbReference type="EMBL" id="ORW99087.1"/>
    </source>
</evidence>
<sequence>MKSRREGRLHPAWWALILVAVVAIFVFATISRFLGTFDSNVPVVVTSDRSGLVMEPGAKVKLRGVEVGRVSDLRGRYDSVRLNLEIFPDQVKHIPANVKAQIRSTTLFGTKYIELTLPDDPSSKRLAAGMVIPAQNVATEVNTVFQNLVNVLNQIDPAKLDGVLTALSEGLRGQGPRLGEATTKANQVLLAMNTRTEAIRRDWRSLKGFTDTYSDAAQHILAVLDAASTTSTTIVSDAAALDALLVNVIGFSEAGTNLFAPNKGNLIRAVNDLEPTTALLLKYNPELTCVLVGAYTTLTKYSYADTVGANGFSGATSVGLEWGDDPYKYPDNLPIVAAKGGEGGKPGCGSLPDVSKNWPVRQLVTNTGWGTGLDWRPNPGIGFPGWADYFPVTRAVPEPPSIRYPGGPAPGPPPAYPGGPPYGAPWYAPDGAPLFPGLPQRLPSDPPPPDASNPSPELQPSAPPLQSREPTPPSPDGAAREAPQVVSGQQQ</sequence>
<protein>
    <submittedName>
        <fullName evidence="5">MCE-family protein MCE3A</fullName>
    </submittedName>
</protein>
<feature type="compositionally biased region" description="Low complexity" evidence="1">
    <location>
        <begin position="424"/>
        <end position="443"/>
    </location>
</feature>